<dbReference type="Proteomes" id="UP000594688">
    <property type="component" value="Chromosome"/>
</dbReference>
<evidence type="ECO:0000313" key="2">
    <source>
        <dbReference type="Proteomes" id="UP000594688"/>
    </source>
</evidence>
<gene>
    <name evidence="1" type="ORF">G3M70_16395</name>
</gene>
<reference evidence="1 2" key="1">
    <citation type="submission" date="2020-02" db="EMBL/GenBank/DDBJ databases">
        <title>Genomic and physiological characterization of two novel Nitrospinaceae genera.</title>
        <authorList>
            <person name="Mueller A.J."/>
            <person name="Jung M.-Y."/>
            <person name="Strachan C.R."/>
            <person name="Herbold C.W."/>
            <person name="Kirkegaard R.H."/>
            <person name="Daims H."/>
        </authorList>
    </citation>
    <scope>NUCLEOTIDE SEQUENCE [LARGE SCALE GENOMIC DNA]</scope>
    <source>
        <strain evidence="1">EB</strain>
    </source>
</reference>
<sequence length="58" mass="6329">MSTKKWRNCSGGLRGKFLVSPGCLLHKNLDRLGLAQVILNLIDIFPLVNAGHTGGERI</sequence>
<organism evidence="1 2">
    <name type="scientific">Candidatus Nitronauta litoralis</name>
    <dbReference type="NCBI Taxonomy" id="2705533"/>
    <lineage>
        <taxon>Bacteria</taxon>
        <taxon>Pseudomonadati</taxon>
        <taxon>Nitrospinota/Tectimicrobiota group</taxon>
        <taxon>Nitrospinota</taxon>
        <taxon>Nitrospinia</taxon>
        <taxon>Nitrospinales</taxon>
        <taxon>Nitrospinaceae</taxon>
        <taxon>Candidatus Nitronauta</taxon>
    </lineage>
</organism>
<dbReference type="KEGG" id="nli:G3M70_16395"/>
<accession>A0A7T0BYS1</accession>
<name>A0A7T0BYS1_9BACT</name>
<evidence type="ECO:0000313" key="1">
    <source>
        <dbReference type="EMBL" id="QPJ63372.1"/>
    </source>
</evidence>
<dbReference type="AlphaFoldDB" id="A0A7T0BYS1"/>
<dbReference type="EMBL" id="CP048685">
    <property type="protein sequence ID" value="QPJ63372.1"/>
    <property type="molecule type" value="Genomic_DNA"/>
</dbReference>
<protein>
    <submittedName>
        <fullName evidence="1">Uncharacterized protein</fullName>
    </submittedName>
</protein>
<proteinExistence type="predicted"/>